<dbReference type="EMBL" id="JBAMIC010000001">
    <property type="protein sequence ID" value="KAK7116173.1"/>
    <property type="molecule type" value="Genomic_DNA"/>
</dbReference>
<keyword evidence="3" id="KW-1185">Reference proteome</keyword>
<feature type="compositionally biased region" description="Polar residues" evidence="1">
    <location>
        <begin position="219"/>
        <end position="233"/>
    </location>
</feature>
<comment type="caution">
    <text evidence="2">The sequence shown here is derived from an EMBL/GenBank/DDBJ whole genome shotgun (WGS) entry which is preliminary data.</text>
</comment>
<feature type="compositionally biased region" description="Low complexity" evidence="1">
    <location>
        <begin position="1"/>
        <end position="28"/>
    </location>
</feature>
<reference evidence="2 3" key="1">
    <citation type="submission" date="2024-02" db="EMBL/GenBank/DDBJ databases">
        <title>Chromosome-scale genome assembly of the rough periwinkle Littorina saxatilis.</title>
        <authorList>
            <person name="De Jode A."/>
            <person name="Faria R."/>
            <person name="Formenti G."/>
            <person name="Sims Y."/>
            <person name="Smith T.P."/>
            <person name="Tracey A."/>
            <person name="Wood J.M.D."/>
            <person name="Zagrodzka Z.B."/>
            <person name="Johannesson K."/>
            <person name="Butlin R.K."/>
            <person name="Leder E.H."/>
        </authorList>
    </citation>
    <scope>NUCLEOTIDE SEQUENCE [LARGE SCALE GENOMIC DNA]</scope>
    <source>
        <strain evidence="2">Snail1</strain>
        <tissue evidence="2">Muscle</tissue>
    </source>
</reference>
<evidence type="ECO:0000313" key="3">
    <source>
        <dbReference type="Proteomes" id="UP001374579"/>
    </source>
</evidence>
<organism evidence="2 3">
    <name type="scientific">Littorina saxatilis</name>
    <dbReference type="NCBI Taxonomy" id="31220"/>
    <lineage>
        <taxon>Eukaryota</taxon>
        <taxon>Metazoa</taxon>
        <taxon>Spiralia</taxon>
        <taxon>Lophotrochozoa</taxon>
        <taxon>Mollusca</taxon>
        <taxon>Gastropoda</taxon>
        <taxon>Caenogastropoda</taxon>
        <taxon>Littorinimorpha</taxon>
        <taxon>Littorinoidea</taxon>
        <taxon>Littorinidae</taxon>
        <taxon>Littorina</taxon>
    </lineage>
</organism>
<dbReference type="Proteomes" id="UP001374579">
    <property type="component" value="Unassembled WGS sequence"/>
</dbReference>
<accession>A0AAN9C3F4</accession>
<evidence type="ECO:0000256" key="1">
    <source>
        <dbReference type="SAM" id="MobiDB-lite"/>
    </source>
</evidence>
<sequence>MRTDWSEASSEESQPSSTRESTSAAASAHRTEESKDKDIIVTRLINEHAEDFFAEVMGLIQEEFPERIVKELFNRFHLRLLGLTKRLEFLMEVDRKNLSEVLRLEPEIQEVLAELVPQDRRHEVTWGSFSHLPVQCSDHKHNDADVSREAECVSHVQLQCSDQHISNLEPSGDSETISEAEVLRNTGSVCEASRGAGSVSEAEISRGEGSIHEAMMSKENGSLSHSPVQCSEHQNAEAEASRVVTATKPYIDPMPATPRRAFSFTPSSAKDKKKPYITAIASA</sequence>
<protein>
    <submittedName>
        <fullName evidence="2">Uncharacterized protein</fullName>
    </submittedName>
</protein>
<evidence type="ECO:0000313" key="2">
    <source>
        <dbReference type="EMBL" id="KAK7116173.1"/>
    </source>
</evidence>
<gene>
    <name evidence="2" type="ORF">V1264_001900</name>
</gene>
<feature type="region of interest" description="Disordered" evidence="1">
    <location>
        <begin position="219"/>
        <end position="272"/>
    </location>
</feature>
<dbReference type="AlphaFoldDB" id="A0AAN9C3F4"/>
<feature type="region of interest" description="Disordered" evidence="1">
    <location>
        <begin position="1"/>
        <end position="34"/>
    </location>
</feature>
<proteinExistence type="predicted"/>
<name>A0AAN9C3F4_9CAEN</name>